<dbReference type="EMBL" id="LR797523">
    <property type="protein sequence ID" value="CAB4222130.1"/>
    <property type="molecule type" value="Genomic_DNA"/>
</dbReference>
<reference evidence="1" key="1">
    <citation type="submission" date="2020-05" db="EMBL/GenBank/DDBJ databases">
        <authorList>
            <person name="Chiriac C."/>
            <person name="Salcher M."/>
            <person name="Ghai R."/>
            <person name="Kavagutti S V."/>
        </authorList>
    </citation>
    <scope>NUCLEOTIDE SEQUENCE</scope>
</reference>
<evidence type="ECO:0000313" key="1">
    <source>
        <dbReference type="EMBL" id="CAB4222130.1"/>
    </source>
</evidence>
<organism evidence="1">
    <name type="scientific">uncultured Caudovirales phage</name>
    <dbReference type="NCBI Taxonomy" id="2100421"/>
    <lineage>
        <taxon>Viruses</taxon>
        <taxon>Duplodnaviria</taxon>
        <taxon>Heunggongvirae</taxon>
        <taxon>Uroviricota</taxon>
        <taxon>Caudoviricetes</taxon>
        <taxon>Peduoviridae</taxon>
        <taxon>Maltschvirus</taxon>
        <taxon>Maltschvirus maltsch</taxon>
    </lineage>
</organism>
<protein>
    <submittedName>
        <fullName evidence="1">Uncharacterized protein</fullName>
    </submittedName>
</protein>
<proteinExistence type="predicted"/>
<name>A0A6J5T3I1_9CAUD</name>
<sequence length="56" mass="6525">MQLQFKPIAVEPSINLDGYTKREGFLGPIRQNGIVFYYDPKKGMLYNPKTRIYENA</sequence>
<gene>
    <name evidence="1" type="ORF">UFOVP1655_41</name>
</gene>
<accession>A0A6J5T3I1</accession>